<dbReference type="InterPro" id="IPR015943">
    <property type="entry name" value="WD40/YVTN_repeat-like_dom_sf"/>
</dbReference>
<dbReference type="InterPro" id="IPR043128">
    <property type="entry name" value="Rev_trsase/Diguanyl_cyclase"/>
</dbReference>
<dbReference type="PANTHER" id="PTHR45138:SF9">
    <property type="entry name" value="DIGUANYLATE CYCLASE DGCM-RELATED"/>
    <property type="match status" value="1"/>
</dbReference>
<organism evidence="5 6">
    <name type="scientific">Rhodanobacter soli</name>
    <dbReference type="NCBI Taxonomy" id="590609"/>
    <lineage>
        <taxon>Bacteria</taxon>
        <taxon>Pseudomonadati</taxon>
        <taxon>Pseudomonadota</taxon>
        <taxon>Gammaproteobacteria</taxon>
        <taxon>Lysobacterales</taxon>
        <taxon>Rhodanobacteraceae</taxon>
        <taxon>Rhodanobacter</taxon>
    </lineage>
</organism>
<evidence type="ECO:0000256" key="2">
    <source>
        <dbReference type="ARBA" id="ARBA00034247"/>
    </source>
</evidence>
<evidence type="ECO:0000313" key="5">
    <source>
        <dbReference type="EMBL" id="MET4570422.1"/>
    </source>
</evidence>
<dbReference type="InterPro" id="IPR013783">
    <property type="entry name" value="Ig-like_fold"/>
</dbReference>
<evidence type="ECO:0000256" key="3">
    <source>
        <dbReference type="SAM" id="SignalP"/>
    </source>
</evidence>
<dbReference type="SUPFAM" id="SSF55073">
    <property type="entry name" value="Nucleotide cyclase"/>
    <property type="match status" value="1"/>
</dbReference>
<dbReference type="InterPro" id="IPR011123">
    <property type="entry name" value="Y_Y_Y"/>
</dbReference>
<dbReference type="RefSeq" id="WP_354551348.1">
    <property type="nucleotide sequence ID" value="NZ_JBEPSD010000002.1"/>
</dbReference>
<comment type="catalytic activity">
    <reaction evidence="2">
        <text>2 GTP = 3',3'-c-di-GMP + 2 diphosphate</text>
        <dbReference type="Rhea" id="RHEA:24898"/>
        <dbReference type="ChEBI" id="CHEBI:33019"/>
        <dbReference type="ChEBI" id="CHEBI:37565"/>
        <dbReference type="ChEBI" id="CHEBI:58805"/>
        <dbReference type="EC" id="2.7.7.65"/>
    </reaction>
</comment>
<dbReference type="InterPro" id="IPR000160">
    <property type="entry name" value="GGDEF_dom"/>
</dbReference>
<evidence type="ECO:0000313" key="6">
    <source>
        <dbReference type="Proteomes" id="UP001549251"/>
    </source>
</evidence>
<protein>
    <recommendedName>
        <fullName evidence="1">diguanylate cyclase</fullName>
        <ecNumber evidence="1">2.7.7.65</ecNumber>
    </recommendedName>
</protein>
<feature type="signal peptide" evidence="3">
    <location>
        <begin position="1"/>
        <end position="30"/>
    </location>
</feature>
<dbReference type="EMBL" id="JBEPSD010000002">
    <property type="protein sequence ID" value="MET4570422.1"/>
    <property type="molecule type" value="Genomic_DNA"/>
</dbReference>
<feature type="domain" description="GGDEF" evidence="4">
    <location>
        <begin position="882"/>
        <end position="1013"/>
    </location>
</feature>
<dbReference type="NCBIfam" id="TIGR00254">
    <property type="entry name" value="GGDEF"/>
    <property type="match status" value="1"/>
</dbReference>
<dbReference type="EC" id="2.7.7.65" evidence="1"/>
<dbReference type="Proteomes" id="UP001549251">
    <property type="component" value="Unassembled WGS sequence"/>
</dbReference>
<dbReference type="SUPFAM" id="SSF63829">
    <property type="entry name" value="Calcium-dependent phosphotriesterase"/>
    <property type="match status" value="2"/>
</dbReference>
<dbReference type="PANTHER" id="PTHR45138">
    <property type="entry name" value="REGULATORY COMPONENTS OF SENSORY TRANSDUCTION SYSTEM"/>
    <property type="match status" value="1"/>
</dbReference>
<dbReference type="CDD" id="cd01949">
    <property type="entry name" value="GGDEF"/>
    <property type="match status" value="1"/>
</dbReference>
<dbReference type="Pfam" id="PF07494">
    <property type="entry name" value="Reg_prop"/>
    <property type="match status" value="4"/>
</dbReference>
<keyword evidence="3" id="KW-0732">Signal</keyword>
<name>A0ABV2Q0M1_9GAMM</name>
<dbReference type="Gene3D" id="2.130.10.10">
    <property type="entry name" value="YVTN repeat-like/Quinoprotein amine dehydrogenase"/>
    <property type="match status" value="3"/>
</dbReference>
<dbReference type="SUPFAM" id="SSF101898">
    <property type="entry name" value="NHL repeat"/>
    <property type="match status" value="1"/>
</dbReference>
<dbReference type="Gene3D" id="3.30.70.270">
    <property type="match status" value="1"/>
</dbReference>
<dbReference type="InterPro" id="IPR011110">
    <property type="entry name" value="Reg_prop"/>
</dbReference>
<reference evidence="5 6" key="1">
    <citation type="submission" date="2024-06" db="EMBL/GenBank/DDBJ databases">
        <title>Sorghum-associated microbial communities from plants grown in Nebraska, USA.</title>
        <authorList>
            <person name="Schachtman D."/>
        </authorList>
    </citation>
    <scope>NUCLEOTIDE SEQUENCE [LARGE SCALE GENOMIC DNA]</scope>
    <source>
        <strain evidence="5 6">1757</strain>
    </source>
</reference>
<comment type="caution">
    <text evidence="5">The sequence shown here is derived from an EMBL/GenBank/DDBJ whole genome shotgun (WGS) entry which is preliminary data.</text>
</comment>
<dbReference type="Gene3D" id="2.60.40.10">
    <property type="entry name" value="Immunoglobulins"/>
    <property type="match status" value="1"/>
</dbReference>
<evidence type="ECO:0000259" key="4">
    <source>
        <dbReference type="PROSITE" id="PS50887"/>
    </source>
</evidence>
<sequence>MTGARFCRRRFRLRLAGLFLLFFLCTPASAGSGDPWAPFDAPWFDQVGISDGLPHSITTAIAQDRDGLVWIGTMGGLVRYDGYRLQVFGAGSGKVPGLPDAYVRSLLALPDGSLLIGTNAGGLVRFEPADNSFHVYPVGDDGLSDRKVFALGDDHAGGVWIATEDGLDHLDLRTGKIRRVDTGPDAAPRNFSVMQDRHGNLWLGNNGGLFVRRAGTHAFVRPAAPDKPAATVLDNQIWAIMQDREGRLWAGSGQAGAAYRDTDGRWHGVPGFSGYPDSARHATVRDFLQTGTGEIWIATDGGGVLEYAPGEPSVQRIDHDPAVPSSLPGDSVRALLRDRSGNIWAATDLGIAHHNPQARTAFSLLPSPLEQNALSDTNVHSIFVDSRGRIWLGLGAGHIDVIDLKAGRMRHLHLDGSQTQRDVRSLAEAADGSIWVGTQGLARVDPDTLAIEDSVLPALHDKPVLSLQPDGPRLVIGTYDGIYRYDIRTRVLEHAGHVPNDPSSLASDTVRHIAKVGNDWWYGTGRGLSIASGDSLPRSFTNLRHRAGETSSLPQDLIGSISSGPHGQVWVSTFGGLGVADPPADGEAWKFQTIGLAQGLSSDKVNAVLADDQGRLWASLSNGVARIDGDTHEVANLGTRDGLHIASYVNVAAARAPGGELLFGGLGGLTVIRPHWQPLPSATAPLAVTNAVVNGVAMPFGKLPAGNAKIRLDRGNRNLRLDFALLDYQAPMETAYSYRMDGLDEDWTVIPKGNLPSAIYTSLPHGNYRLRLRAATRGLQPHTVETDLAVTVKPRWYETTLSRIVAALLLAALIAALVHLRTLYLGRQAVQLQRQVDERTRDLLVANRRLDELASTDGLTGVYNRRRFLELAGLERERAQGGSACIALFDLDRFKLINDAHGHLAGDAVIRGAIEVIRQHCRQGDLVGRYGGEEFVLCLPDTSLPLARDIAERICAALAATAVNHDGRSIPVTASIGIAALRPGESIEQWLSRADKALYEAKHAGRNRCAVAS</sequence>
<accession>A0ABV2Q0M1</accession>
<dbReference type="PROSITE" id="PS50887">
    <property type="entry name" value="GGDEF"/>
    <property type="match status" value="1"/>
</dbReference>
<feature type="chain" id="PRO_5046239386" description="diguanylate cyclase" evidence="3">
    <location>
        <begin position="31"/>
        <end position="1013"/>
    </location>
</feature>
<dbReference type="Pfam" id="PF00990">
    <property type="entry name" value="GGDEF"/>
    <property type="match status" value="1"/>
</dbReference>
<proteinExistence type="predicted"/>
<dbReference type="InterPro" id="IPR050469">
    <property type="entry name" value="Diguanylate_Cyclase"/>
</dbReference>
<evidence type="ECO:0000256" key="1">
    <source>
        <dbReference type="ARBA" id="ARBA00012528"/>
    </source>
</evidence>
<dbReference type="Pfam" id="PF07495">
    <property type="entry name" value="Y_Y_Y"/>
    <property type="match status" value="1"/>
</dbReference>
<keyword evidence="6" id="KW-1185">Reference proteome</keyword>
<gene>
    <name evidence="5" type="ORF">ABIE04_002783</name>
</gene>
<dbReference type="InterPro" id="IPR029787">
    <property type="entry name" value="Nucleotide_cyclase"/>
</dbReference>
<dbReference type="SMART" id="SM00267">
    <property type="entry name" value="GGDEF"/>
    <property type="match status" value="1"/>
</dbReference>